<reference evidence="2" key="1">
    <citation type="submission" date="2015-04" db="UniProtKB">
        <authorList>
            <consortium name="EnsemblPlants"/>
        </authorList>
    </citation>
    <scope>IDENTIFICATION</scope>
</reference>
<dbReference type="Gramene" id="OPUNC11G13800.1">
    <property type="protein sequence ID" value="OPUNC11G13800.1"/>
    <property type="gene ID" value="OPUNC11G13800"/>
</dbReference>
<feature type="compositionally biased region" description="Low complexity" evidence="1">
    <location>
        <begin position="68"/>
        <end position="83"/>
    </location>
</feature>
<dbReference type="EnsemblPlants" id="OPUNC11G13800.1">
    <property type="protein sequence ID" value="OPUNC11G13800.1"/>
    <property type="gene ID" value="OPUNC11G13800"/>
</dbReference>
<feature type="compositionally biased region" description="Basic and acidic residues" evidence="1">
    <location>
        <begin position="85"/>
        <end position="94"/>
    </location>
</feature>
<dbReference type="AlphaFoldDB" id="A0A0E0MGA0"/>
<evidence type="ECO:0000313" key="3">
    <source>
        <dbReference type="Proteomes" id="UP000026962"/>
    </source>
</evidence>
<reference evidence="2" key="2">
    <citation type="submission" date="2018-05" db="EMBL/GenBank/DDBJ databases">
        <title>OpunRS2 (Oryza punctata Reference Sequence Version 2).</title>
        <authorList>
            <person name="Zhang J."/>
            <person name="Kudrna D."/>
            <person name="Lee S."/>
            <person name="Talag J."/>
            <person name="Welchert J."/>
            <person name="Wing R.A."/>
        </authorList>
    </citation>
    <scope>NUCLEOTIDE SEQUENCE [LARGE SCALE GENOMIC DNA]</scope>
</reference>
<evidence type="ECO:0000256" key="1">
    <source>
        <dbReference type="SAM" id="MobiDB-lite"/>
    </source>
</evidence>
<evidence type="ECO:0000313" key="2">
    <source>
        <dbReference type="EnsemblPlants" id="OPUNC11G13800.1"/>
    </source>
</evidence>
<accession>A0A0E0MGA0</accession>
<protein>
    <submittedName>
        <fullName evidence="2">Uncharacterized protein</fullName>
    </submittedName>
</protein>
<proteinExistence type="predicted"/>
<feature type="region of interest" description="Disordered" evidence="1">
    <location>
        <begin position="61"/>
        <end position="94"/>
    </location>
</feature>
<feature type="region of interest" description="Disordered" evidence="1">
    <location>
        <begin position="1"/>
        <end position="40"/>
    </location>
</feature>
<dbReference type="HOGENOM" id="CLU_2392442_0_0_1"/>
<organism evidence="2">
    <name type="scientific">Oryza punctata</name>
    <name type="common">Red rice</name>
    <dbReference type="NCBI Taxonomy" id="4537"/>
    <lineage>
        <taxon>Eukaryota</taxon>
        <taxon>Viridiplantae</taxon>
        <taxon>Streptophyta</taxon>
        <taxon>Embryophyta</taxon>
        <taxon>Tracheophyta</taxon>
        <taxon>Spermatophyta</taxon>
        <taxon>Magnoliopsida</taxon>
        <taxon>Liliopsida</taxon>
        <taxon>Poales</taxon>
        <taxon>Poaceae</taxon>
        <taxon>BOP clade</taxon>
        <taxon>Oryzoideae</taxon>
        <taxon>Oryzeae</taxon>
        <taxon>Oryzinae</taxon>
        <taxon>Oryza</taxon>
    </lineage>
</organism>
<dbReference type="Proteomes" id="UP000026962">
    <property type="component" value="Chromosome 11"/>
</dbReference>
<sequence length="94" mass="10251">KQDDTIGPDKAKAKSTVQPIQRPKLLHTSPPPPPSPPATLSVSRILLSQLRRGFIPRTGARAACPVGSRTAPSKPRPAARSARFLQERERRGRL</sequence>
<keyword evidence="3" id="KW-1185">Reference proteome</keyword>
<name>A0A0E0MGA0_ORYPU</name>